<dbReference type="EMBL" id="CXOJ01000017">
    <property type="protein sequence ID" value="CTP85105.1"/>
    <property type="molecule type" value="Genomic_DNA"/>
</dbReference>
<feature type="chain" id="PRO_5005492727" evidence="1">
    <location>
        <begin position="20"/>
        <end position="224"/>
    </location>
</feature>
<dbReference type="AlphaFoldDB" id="A0A0K2ZNX9"/>
<accession>A0A0K2ZNX9</accession>
<evidence type="ECO:0000313" key="2">
    <source>
        <dbReference type="EMBL" id="CTP85105.1"/>
    </source>
</evidence>
<sequence length="224" mass="24095">MPHRSFSLFGILAFGMAVAQANATGNDAAACTRMLHQAFAASSNASTLPAPCTHIGPVALGMHKQQVLALLGQPDITRADAEHPDTLSVMYLYPRDFKAQLARHPRPVGTLVYSQLALRFRNDRVINLIAFADLKVPLPFDLLGQPVGTHIDRLLQAIGGNAQWNASRDYVQFAAMPLAVDVDPDTSAIVGLNIAATKEDLYNFSPLGLQLLKDAKSGLVNGVR</sequence>
<keyword evidence="1" id="KW-0732">Signal</keyword>
<evidence type="ECO:0000313" key="3">
    <source>
        <dbReference type="Proteomes" id="UP000045978"/>
    </source>
</evidence>
<feature type="signal peptide" evidence="1">
    <location>
        <begin position="1"/>
        <end position="19"/>
    </location>
</feature>
<protein>
    <submittedName>
        <fullName evidence="2">Signal peptide protein</fullName>
    </submittedName>
</protein>
<reference evidence="2 3" key="1">
    <citation type="submission" date="2015-07" db="EMBL/GenBank/DDBJ databases">
        <authorList>
            <person name="Noorani M."/>
        </authorList>
    </citation>
    <scope>NUCLEOTIDE SEQUENCE [LARGE SCALE GENOMIC DNA]</scope>
    <source>
        <strain evidence="2">LMG730</strain>
    </source>
</reference>
<dbReference type="RefSeq" id="WP_053837460.1">
    <property type="nucleotide sequence ID" value="NZ_CP076251.1"/>
</dbReference>
<proteinExistence type="predicted"/>
<dbReference type="Proteomes" id="UP000045978">
    <property type="component" value="Unassembled WGS sequence"/>
</dbReference>
<evidence type="ECO:0000256" key="1">
    <source>
        <dbReference type="SAM" id="SignalP"/>
    </source>
</evidence>
<organism evidence="2 3">
    <name type="scientific">Xanthomonas graminis pv. phlei</name>
    <dbReference type="NCBI Taxonomy" id="487906"/>
    <lineage>
        <taxon>Bacteria</taxon>
        <taxon>Pseudomonadati</taxon>
        <taxon>Pseudomonadota</taxon>
        <taxon>Gammaproteobacteria</taxon>
        <taxon>Lysobacterales</taxon>
        <taxon>Lysobacteraceae</taxon>
        <taxon>Xanthomonas</taxon>
        <taxon>Xanthomonas translucens group</taxon>
        <taxon>Xanthomonas graminis</taxon>
    </lineage>
</organism>
<gene>
    <name evidence="2" type="ORF">XTPLMG730_1010</name>
</gene>
<name>A0A0K2ZNX9_9XANT</name>